<keyword evidence="6" id="KW-1185">Reference proteome</keyword>
<sequence>MTQYAVVDPSTGERVRQYSIATDEEVRASLNLVDSGYRRWSREFSVAQRASLIRTVGELHRERRDSLATKMHQEMGKAIDQALGEVDFSATIYEYYADHAEEFLADEPVALDDGRGEAFVRRVPLGPILGIKAWNYPIALVARLVAPNVVLGNTILMKHAPQCPSSAVAIEEIFTDAGVPEGVFKNIYATNEQIRDIIADPRIQGVSLTGSDRAGAAVAEVAGRHLKKVVLELGGSDPFIVLDSYDLDATVEAAYAARMVSNAGQVCNAPKRMIVLEDVYDEFLQRLIAKIQGADNGIAPLSSLEAAEKLERQVQQAVRSGAKLYAKGERRGAAYPPAVLADLDPAADVCKEELFGPVALVFKATDEDEAVAIANDTPYGLGSYVFGSDTRQTQRVAEKLDAGMVYINLVQADAVQAPFGGVKRSGFGRELGSFGIDEFVNKKLIHTR</sequence>
<dbReference type="InterPro" id="IPR047110">
    <property type="entry name" value="GABD/Sad-like"/>
</dbReference>
<dbReference type="GO" id="GO:0004777">
    <property type="term" value="F:succinate-semialdehyde dehydrogenase (NAD+) activity"/>
    <property type="evidence" value="ECO:0007669"/>
    <property type="project" value="TreeGrafter"/>
</dbReference>
<feature type="domain" description="Aldehyde dehydrogenase" evidence="4">
    <location>
        <begin position="3"/>
        <end position="444"/>
    </location>
</feature>
<dbReference type="EMBL" id="SMLA01000008">
    <property type="protein sequence ID" value="TDD90539.1"/>
    <property type="molecule type" value="Genomic_DNA"/>
</dbReference>
<dbReference type="Gene3D" id="3.40.605.10">
    <property type="entry name" value="Aldehyde Dehydrogenase, Chain A, domain 1"/>
    <property type="match status" value="1"/>
</dbReference>
<name>A0A4R5BWK1_9PSEU</name>
<comment type="caution">
    <text evidence="5">The sequence shown here is derived from an EMBL/GenBank/DDBJ whole genome shotgun (WGS) entry which is preliminary data.</text>
</comment>
<reference evidence="5 6" key="1">
    <citation type="submission" date="2019-03" db="EMBL/GenBank/DDBJ databases">
        <title>Draft genome sequences of novel Actinobacteria.</title>
        <authorList>
            <person name="Sahin N."/>
            <person name="Ay H."/>
            <person name="Saygin H."/>
        </authorList>
    </citation>
    <scope>NUCLEOTIDE SEQUENCE [LARGE SCALE GENOMIC DNA]</scope>
    <source>
        <strain evidence="5 6">5K548</strain>
    </source>
</reference>
<dbReference type="Gene3D" id="3.40.309.10">
    <property type="entry name" value="Aldehyde Dehydrogenase, Chain A, domain 2"/>
    <property type="match status" value="1"/>
</dbReference>
<dbReference type="Proteomes" id="UP000294723">
    <property type="component" value="Unassembled WGS sequence"/>
</dbReference>
<dbReference type="PROSITE" id="PS00070">
    <property type="entry name" value="ALDEHYDE_DEHYDR_CYS"/>
    <property type="match status" value="1"/>
</dbReference>
<dbReference type="Pfam" id="PF00171">
    <property type="entry name" value="Aldedh"/>
    <property type="match status" value="1"/>
</dbReference>
<keyword evidence="3" id="KW-0560">Oxidoreductase</keyword>
<evidence type="ECO:0000313" key="5">
    <source>
        <dbReference type="EMBL" id="TDD90539.1"/>
    </source>
</evidence>
<dbReference type="PANTHER" id="PTHR43217:SF2">
    <property type="entry name" value="SUCCINATE-SEMIALDEHYDE DEHYDROGENASE [NADP(+)]"/>
    <property type="match status" value="1"/>
</dbReference>
<protein>
    <submittedName>
        <fullName evidence="5">Aldehyde dehydrogenase family protein</fullName>
    </submittedName>
</protein>
<evidence type="ECO:0000256" key="3">
    <source>
        <dbReference type="ARBA" id="ARBA00023002"/>
    </source>
</evidence>
<evidence type="ECO:0000256" key="2">
    <source>
        <dbReference type="ARBA" id="ARBA00022857"/>
    </source>
</evidence>
<evidence type="ECO:0000256" key="1">
    <source>
        <dbReference type="ARBA" id="ARBA00009986"/>
    </source>
</evidence>
<dbReference type="SUPFAM" id="SSF53720">
    <property type="entry name" value="ALDH-like"/>
    <property type="match status" value="1"/>
</dbReference>
<dbReference type="InterPro" id="IPR016163">
    <property type="entry name" value="Ald_DH_C"/>
</dbReference>
<dbReference type="PANTHER" id="PTHR43217">
    <property type="entry name" value="SUCCINATE SEMIALDEHYDE DEHYDROGENASE [NAD(P)+] SAD"/>
    <property type="match status" value="1"/>
</dbReference>
<dbReference type="RefSeq" id="WP_132681902.1">
    <property type="nucleotide sequence ID" value="NZ_SMLA01000008.1"/>
</dbReference>
<dbReference type="AlphaFoldDB" id="A0A4R5BWK1"/>
<dbReference type="InterPro" id="IPR016160">
    <property type="entry name" value="Ald_DH_CS_CYS"/>
</dbReference>
<gene>
    <name evidence="5" type="ORF">E1202_07850</name>
</gene>
<dbReference type="InterPro" id="IPR016161">
    <property type="entry name" value="Ald_DH/histidinol_DH"/>
</dbReference>
<dbReference type="FunFam" id="3.40.605.10:FF:000012">
    <property type="entry name" value="NAD-dependent succinate-semialdehyde dehydrogenase"/>
    <property type="match status" value="1"/>
</dbReference>
<accession>A0A4R5BWK1</accession>
<evidence type="ECO:0000259" key="4">
    <source>
        <dbReference type="Pfam" id="PF00171"/>
    </source>
</evidence>
<proteinExistence type="inferred from homology"/>
<comment type="similarity">
    <text evidence="1">Belongs to the aldehyde dehydrogenase family.</text>
</comment>
<dbReference type="InterPro" id="IPR016162">
    <property type="entry name" value="Ald_DH_N"/>
</dbReference>
<dbReference type="InterPro" id="IPR015590">
    <property type="entry name" value="Aldehyde_DH_dom"/>
</dbReference>
<organism evidence="5 6">
    <name type="scientific">Saccharopolyspora karakumensis</name>
    <dbReference type="NCBI Taxonomy" id="2530386"/>
    <lineage>
        <taxon>Bacteria</taxon>
        <taxon>Bacillati</taxon>
        <taxon>Actinomycetota</taxon>
        <taxon>Actinomycetes</taxon>
        <taxon>Pseudonocardiales</taxon>
        <taxon>Pseudonocardiaceae</taxon>
        <taxon>Saccharopolyspora</taxon>
    </lineage>
</organism>
<evidence type="ECO:0000313" key="6">
    <source>
        <dbReference type="Proteomes" id="UP000294723"/>
    </source>
</evidence>
<keyword evidence="2" id="KW-0521">NADP</keyword>